<dbReference type="Proteomes" id="UP000628775">
    <property type="component" value="Unassembled WGS sequence"/>
</dbReference>
<feature type="transmembrane region" description="Helical" evidence="2">
    <location>
        <begin position="6"/>
        <end position="25"/>
    </location>
</feature>
<reference evidence="3" key="1">
    <citation type="journal article" date="2014" name="Int. J. Syst. Evol. Microbiol.">
        <title>Complete genome sequence of Corynebacterium casei LMG S-19264T (=DSM 44701T), isolated from a smear-ripened cheese.</title>
        <authorList>
            <consortium name="US DOE Joint Genome Institute (JGI-PGF)"/>
            <person name="Walter F."/>
            <person name="Albersmeier A."/>
            <person name="Kalinowski J."/>
            <person name="Ruckert C."/>
        </authorList>
    </citation>
    <scope>NUCLEOTIDE SEQUENCE</scope>
    <source>
        <strain evidence="3">CGMCC 1.15371</strain>
    </source>
</reference>
<name>A0A8J3DYL4_9BACL</name>
<keyword evidence="2" id="KW-0472">Membrane</keyword>
<evidence type="ECO:0000313" key="4">
    <source>
        <dbReference type="Proteomes" id="UP000628775"/>
    </source>
</evidence>
<dbReference type="EMBL" id="BMIR01000017">
    <property type="protein sequence ID" value="GGE50053.1"/>
    <property type="molecule type" value="Genomic_DNA"/>
</dbReference>
<organism evidence="3 4">
    <name type="scientific">Pullulanibacillus camelliae</name>
    <dbReference type="NCBI Taxonomy" id="1707096"/>
    <lineage>
        <taxon>Bacteria</taxon>
        <taxon>Bacillati</taxon>
        <taxon>Bacillota</taxon>
        <taxon>Bacilli</taxon>
        <taxon>Bacillales</taxon>
        <taxon>Sporolactobacillaceae</taxon>
        <taxon>Pullulanibacillus</taxon>
    </lineage>
</organism>
<evidence type="ECO:0000256" key="1">
    <source>
        <dbReference type="ARBA" id="ARBA00004196"/>
    </source>
</evidence>
<feature type="transmembrane region" description="Helical" evidence="2">
    <location>
        <begin position="230"/>
        <end position="249"/>
    </location>
</feature>
<feature type="transmembrane region" description="Helical" evidence="2">
    <location>
        <begin position="41"/>
        <end position="64"/>
    </location>
</feature>
<feature type="transmembrane region" description="Helical" evidence="2">
    <location>
        <begin position="321"/>
        <end position="342"/>
    </location>
</feature>
<evidence type="ECO:0000313" key="3">
    <source>
        <dbReference type="EMBL" id="GGE50053.1"/>
    </source>
</evidence>
<feature type="transmembrane region" description="Helical" evidence="2">
    <location>
        <begin position="115"/>
        <end position="140"/>
    </location>
</feature>
<dbReference type="RefSeq" id="WP_188696264.1">
    <property type="nucleotide sequence ID" value="NZ_BMIR01000017.1"/>
</dbReference>
<protein>
    <recommendedName>
        <fullName evidence="5">Copper resistance protein CopD</fullName>
    </recommendedName>
</protein>
<dbReference type="GO" id="GO:0030313">
    <property type="term" value="C:cell envelope"/>
    <property type="evidence" value="ECO:0007669"/>
    <property type="project" value="UniProtKB-SubCell"/>
</dbReference>
<dbReference type="GO" id="GO:0005886">
    <property type="term" value="C:plasma membrane"/>
    <property type="evidence" value="ECO:0007669"/>
    <property type="project" value="TreeGrafter"/>
</dbReference>
<proteinExistence type="predicted"/>
<sequence>MFVVWITEFLLYICLCLLTGTLIFYSLPEHRRPNIFVSKRLLLWTTVGAGALSFAPILSTMITMSNGIGFWTSFKNVLFVFEAGQAWIFTLAMALLLFGLIYFNRLQNDTFLARIGLILCVLLIGGYARAGHAASLYPLAGFTSHFFHLLAVTIWGGCLFVAAWLSKDEQNWGSFLRWYTPLALISVLIVLVAGFFTMDIDIAAPLSHSLSSTLYQYKQGFFSNYGQALLIKHLLVIPLLLYGLFNGFFRKAIKRYHSIKWARAESFVILLIFAVTAFMGQQPPPHQPDQYLNLYGPSPLFLAIYQKNIPSDFVVHFSFNVFSFIFIDFSLLFLLMIILSFIKKFPNIISLLMAVGFLASTYFSIMATIA</sequence>
<feature type="transmembrane region" description="Helical" evidence="2">
    <location>
        <begin position="178"/>
        <end position="198"/>
    </location>
</feature>
<dbReference type="AlphaFoldDB" id="A0A8J3DYL4"/>
<keyword evidence="4" id="KW-1185">Reference proteome</keyword>
<dbReference type="PANTHER" id="PTHR34820:SF4">
    <property type="entry name" value="INNER MEMBRANE PROTEIN YEBZ"/>
    <property type="match status" value="1"/>
</dbReference>
<evidence type="ECO:0000256" key="2">
    <source>
        <dbReference type="SAM" id="Phobius"/>
    </source>
</evidence>
<gene>
    <name evidence="3" type="ORF">GCM10011391_31030</name>
</gene>
<feature type="transmembrane region" description="Helical" evidence="2">
    <location>
        <begin position="349"/>
        <end position="369"/>
    </location>
</feature>
<keyword evidence="2" id="KW-0812">Transmembrane</keyword>
<keyword evidence="2" id="KW-1133">Transmembrane helix</keyword>
<reference evidence="3" key="2">
    <citation type="submission" date="2020-09" db="EMBL/GenBank/DDBJ databases">
        <authorList>
            <person name="Sun Q."/>
            <person name="Zhou Y."/>
        </authorList>
    </citation>
    <scope>NUCLEOTIDE SEQUENCE</scope>
    <source>
        <strain evidence="3">CGMCC 1.15371</strain>
    </source>
</reference>
<comment type="subcellular location">
    <subcellularLocation>
        <location evidence="1">Cell envelope</location>
    </subcellularLocation>
</comment>
<dbReference type="GO" id="GO:0006825">
    <property type="term" value="P:copper ion transport"/>
    <property type="evidence" value="ECO:0007669"/>
    <property type="project" value="InterPro"/>
</dbReference>
<dbReference type="PANTHER" id="PTHR34820">
    <property type="entry name" value="INNER MEMBRANE PROTEIN YEBZ"/>
    <property type="match status" value="1"/>
</dbReference>
<comment type="caution">
    <text evidence="3">The sequence shown here is derived from an EMBL/GenBank/DDBJ whole genome shotgun (WGS) entry which is preliminary data.</text>
</comment>
<dbReference type="InterPro" id="IPR032694">
    <property type="entry name" value="CopC/D"/>
</dbReference>
<feature type="transmembrane region" description="Helical" evidence="2">
    <location>
        <begin position="146"/>
        <end position="166"/>
    </location>
</feature>
<feature type="transmembrane region" description="Helical" evidence="2">
    <location>
        <begin position="261"/>
        <end position="280"/>
    </location>
</feature>
<accession>A0A8J3DYL4</accession>
<feature type="transmembrane region" description="Helical" evidence="2">
    <location>
        <begin position="84"/>
        <end position="103"/>
    </location>
</feature>
<evidence type="ECO:0008006" key="5">
    <source>
        <dbReference type="Google" id="ProtNLM"/>
    </source>
</evidence>